<feature type="transmembrane region" description="Helical" evidence="2">
    <location>
        <begin position="33"/>
        <end position="53"/>
    </location>
</feature>
<proteinExistence type="predicted"/>
<evidence type="ECO:0000313" key="4">
    <source>
        <dbReference type="Proteomes" id="UP001281003"/>
    </source>
</evidence>
<accession>A0AAE0PLW5</accession>
<reference evidence="3" key="1">
    <citation type="journal article" date="2023" name="Mol. Phylogenet. Evol.">
        <title>Genome-scale phylogeny and comparative genomics of the fungal order Sordariales.</title>
        <authorList>
            <person name="Hensen N."/>
            <person name="Bonometti L."/>
            <person name="Westerberg I."/>
            <person name="Brannstrom I.O."/>
            <person name="Guillou S."/>
            <person name="Cros-Aarteil S."/>
            <person name="Calhoun S."/>
            <person name="Haridas S."/>
            <person name="Kuo A."/>
            <person name="Mondo S."/>
            <person name="Pangilinan J."/>
            <person name="Riley R."/>
            <person name="LaButti K."/>
            <person name="Andreopoulos B."/>
            <person name="Lipzen A."/>
            <person name="Chen C."/>
            <person name="Yan M."/>
            <person name="Daum C."/>
            <person name="Ng V."/>
            <person name="Clum A."/>
            <person name="Steindorff A."/>
            <person name="Ohm R.A."/>
            <person name="Martin F."/>
            <person name="Silar P."/>
            <person name="Natvig D.O."/>
            <person name="Lalanne C."/>
            <person name="Gautier V."/>
            <person name="Ament-Velasquez S.L."/>
            <person name="Kruys A."/>
            <person name="Hutchinson M.I."/>
            <person name="Powell A.J."/>
            <person name="Barry K."/>
            <person name="Miller A.N."/>
            <person name="Grigoriev I.V."/>
            <person name="Debuchy R."/>
            <person name="Gladieux P."/>
            <person name="Hiltunen Thoren M."/>
            <person name="Johannesson H."/>
        </authorList>
    </citation>
    <scope>NUCLEOTIDE SEQUENCE</scope>
    <source>
        <strain evidence="3">FGSC 1904</strain>
    </source>
</reference>
<gene>
    <name evidence="3" type="ORF">B0T20DRAFT_368</name>
</gene>
<feature type="region of interest" description="Disordered" evidence="1">
    <location>
        <begin position="72"/>
        <end position="110"/>
    </location>
</feature>
<name>A0AAE0PLW5_SORBR</name>
<comment type="caution">
    <text evidence="3">The sequence shown here is derived from an EMBL/GenBank/DDBJ whole genome shotgun (WGS) entry which is preliminary data.</text>
</comment>
<keyword evidence="2" id="KW-0812">Transmembrane</keyword>
<evidence type="ECO:0000313" key="3">
    <source>
        <dbReference type="EMBL" id="KAK3402448.1"/>
    </source>
</evidence>
<feature type="compositionally biased region" description="Basic and acidic residues" evidence="1">
    <location>
        <begin position="72"/>
        <end position="99"/>
    </location>
</feature>
<dbReference type="AlphaFoldDB" id="A0AAE0PLW5"/>
<reference evidence="3" key="2">
    <citation type="submission" date="2023-07" db="EMBL/GenBank/DDBJ databases">
        <authorList>
            <consortium name="Lawrence Berkeley National Laboratory"/>
            <person name="Haridas S."/>
            <person name="Hensen N."/>
            <person name="Bonometti L."/>
            <person name="Westerberg I."/>
            <person name="Brannstrom I.O."/>
            <person name="Guillou S."/>
            <person name="Cros-Aarteil S."/>
            <person name="Calhoun S."/>
            <person name="Kuo A."/>
            <person name="Mondo S."/>
            <person name="Pangilinan J."/>
            <person name="Riley R."/>
            <person name="LaButti K."/>
            <person name="Andreopoulos B."/>
            <person name="Lipzen A."/>
            <person name="Chen C."/>
            <person name="Yanf M."/>
            <person name="Daum C."/>
            <person name="Ng V."/>
            <person name="Clum A."/>
            <person name="Steindorff A."/>
            <person name="Ohm R."/>
            <person name="Martin F."/>
            <person name="Silar P."/>
            <person name="Natvig D."/>
            <person name="Lalanne C."/>
            <person name="Gautier V."/>
            <person name="Ament-velasquez S.L."/>
            <person name="Kruys A."/>
            <person name="Hutchinson M.I."/>
            <person name="Powell A.J."/>
            <person name="Barry K."/>
            <person name="Miller A.N."/>
            <person name="Grigoriev I.V."/>
            <person name="Debuchy R."/>
            <person name="Gladieux P."/>
            <person name="Thoren M.H."/>
            <person name="Johannesson H."/>
        </authorList>
    </citation>
    <scope>NUCLEOTIDE SEQUENCE</scope>
    <source>
        <strain evidence="3">FGSC 1904</strain>
    </source>
</reference>
<dbReference type="Proteomes" id="UP001281003">
    <property type="component" value="Unassembled WGS sequence"/>
</dbReference>
<protein>
    <submittedName>
        <fullName evidence="3">Uncharacterized protein</fullName>
    </submittedName>
</protein>
<sequence>MAPIPIQGGPLVQPPTHPSDYHPYIPASSYLPTWGYVLIALLLFCFIASHILGQCLTWGQPTLTEKEWRRRREEELEEAERQREEMEGKEWERQQEKIKGGRLSGSTLAK</sequence>
<evidence type="ECO:0000256" key="1">
    <source>
        <dbReference type="SAM" id="MobiDB-lite"/>
    </source>
</evidence>
<dbReference type="EMBL" id="JAUTDP010000001">
    <property type="protein sequence ID" value="KAK3402448.1"/>
    <property type="molecule type" value="Genomic_DNA"/>
</dbReference>
<evidence type="ECO:0000256" key="2">
    <source>
        <dbReference type="SAM" id="Phobius"/>
    </source>
</evidence>
<keyword evidence="4" id="KW-1185">Reference proteome</keyword>
<organism evidence="3 4">
    <name type="scientific">Sordaria brevicollis</name>
    <dbReference type="NCBI Taxonomy" id="83679"/>
    <lineage>
        <taxon>Eukaryota</taxon>
        <taxon>Fungi</taxon>
        <taxon>Dikarya</taxon>
        <taxon>Ascomycota</taxon>
        <taxon>Pezizomycotina</taxon>
        <taxon>Sordariomycetes</taxon>
        <taxon>Sordariomycetidae</taxon>
        <taxon>Sordariales</taxon>
        <taxon>Sordariaceae</taxon>
        <taxon>Sordaria</taxon>
    </lineage>
</organism>
<keyword evidence="2" id="KW-1133">Transmembrane helix</keyword>
<keyword evidence="2" id="KW-0472">Membrane</keyword>